<evidence type="ECO:0000256" key="1">
    <source>
        <dbReference type="SAM" id="Phobius"/>
    </source>
</evidence>
<comment type="caution">
    <text evidence="2">The sequence shown here is derived from an EMBL/GenBank/DDBJ whole genome shotgun (WGS) entry which is preliminary data.</text>
</comment>
<accession>A0A2H0TAV7</accession>
<sequence>MKYLLTIHTKCDILLIVALREIPSGLHFEIGGAMSRLVIKKNEKFGILGVLIITGAALALAVMLLAGCGPSLPAVAMPSPILFGDATVCLTEAARILPATEAAQYCLEARRLEADRAEVAVVAASEAEQAKASQPSYYSSLGGYGAYGAMPVMRGGILYPGGSYNTVGGMMVRTGPSFVRSGGGGTNIIPRFSPPPRRR</sequence>
<reference evidence="3" key="1">
    <citation type="submission" date="2017-09" db="EMBL/GenBank/DDBJ databases">
        <title>Depth-based differentiation of microbial function through sediment-hosted aquifers and enrichment of novel symbionts in the deep terrestrial subsurface.</title>
        <authorList>
            <person name="Probst A.J."/>
            <person name="Ladd B."/>
            <person name="Jarett J.K."/>
            <person name="Geller-Mcgrath D.E."/>
            <person name="Sieber C.M.K."/>
            <person name="Emerson J.B."/>
            <person name="Anantharaman K."/>
            <person name="Thomas B.C."/>
            <person name="Malmstrom R."/>
            <person name="Stieglmeier M."/>
            <person name="Klingl A."/>
            <person name="Woyke T."/>
            <person name="Ryan C.M."/>
            <person name="Banfield J.F."/>
        </authorList>
    </citation>
    <scope>NUCLEOTIDE SEQUENCE [LARGE SCALE GENOMIC DNA]</scope>
</reference>
<evidence type="ECO:0008006" key="4">
    <source>
        <dbReference type="Google" id="ProtNLM"/>
    </source>
</evidence>
<keyword evidence="1" id="KW-1133">Transmembrane helix</keyword>
<dbReference type="AlphaFoldDB" id="A0A2H0TAV7"/>
<proteinExistence type="predicted"/>
<organism evidence="2 3">
    <name type="scientific">Candidatus Nomurabacteria bacterium CG10_big_fil_rev_8_21_14_0_10_35_16</name>
    <dbReference type="NCBI Taxonomy" id="1974731"/>
    <lineage>
        <taxon>Bacteria</taxon>
        <taxon>Candidatus Nomuraibacteriota</taxon>
    </lineage>
</organism>
<keyword evidence="1" id="KW-0812">Transmembrane</keyword>
<evidence type="ECO:0000313" key="2">
    <source>
        <dbReference type="EMBL" id="PIR68158.1"/>
    </source>
</evidence>
<evidence type="ECO:0000313" key="3">
    <source>
        <dbReference type="Proteomes" id="UP000230094"/>
    </source>
</evidence>
<dbReference type="EMBL" id="PFCQ01000013">
    <property type="protein sequence ID" value="PIR68158.1"/>
    <property type="molecule type" value="Genomic_DNA"/>
</dbReference>
<dbReference type="Proteomes" id="UP000230094">
    <property type="component" value="Unassembled WGS sequence"/>
</dbReference>
<keyword evidence="1" id="KW-0472">Membrane</keyword>
<name>A0A2H0TAV7_9BACT</name>
<feature type="transmembrane region" description="Helical" evidence="1">
    <location>
        <begin position="45"/>
        <end position="67"/>
    </location>
</feature>
<protein>
    <recommendedName>
        <fullName evidence="4">DUF1190 domain-containing protein</fullName>
    </recommendedName>
</protein>
<gene>
    <name evidence="2" type="ORF">COU49_02290</name>
</gene>